<protein>
    <submittedName>
        <fullName evidence="1">Uncharacterized protein</fullName>
    </submittedName>
</protein>
<dbReference type="AlphaFoldDB" id="A0A644WV96"/>
<organism evidence="1">
    <name type="scientific">bioreactor metagenome</name>
    <dbReference type="NCBI Taxonomy" id="1076179"/>
    <lineage>
        <taxon>unclassified sequences</taxon>
        <taxon>metagenomes</taxon>
        <taxon>ecological metagenomes</taxon>
    </lineage>
</organism>
<dbReference type="EMBL" id="VSSQ01001382">
    <property type="protein sequence ID" value="MPM07846.1"/>
    <property type="molecule type" value="Genomic_DNA"/>
</dbReference>
<proteinExistence type="predicted"/>
<sequence>MIVPTMTVQEIHNEVFEDIKNIEKIMNGFNKDFRKLVLRKSRYPLTKTYEYITKEKNNLFIIGYTALKRSDWDNPVMHFYGIYTRPEGKYAVAPSIDMNMSTIYPPHFFKRYRERIVKDDTISNDDIIRLYFMNDWGFTGAKVNQDHENVYHSFEDSDKNDRIDIVAATNQGYCFGVKQGNINIIKTIMSEDMLFKNQKFIFHELRRAFNEMNKERYGKVI</sequence>
<gene>
    <name evidence="1" type="ORF">SDC9_54155</name>
</gene>
<comment type="caution">
    <text evidence="1">The sequence shown here is derived from an EMBL/GenBank/DDBJ whole genome shotgun (WGS) entry which is preliminary data.</text>
</comment>
<accession>A0A644WV96</accession>
<reference evidence="1" key="1">
    <citation type="submission" date="2019-08" db="EMBL/GenBank/DDBJ databases">
        <authorList>
            <person name="Kucharzyk K."/>
            <person name="Murdoch R.W."/>
            <person name="Higgins S."/>
            <person name="Loffler F."/>
        </authorList>
    </citation>
    <scope>NUCLEOTIDE SEQUENCE</scope>
</reference>
<name>A0A644WV96_9ZZZZ</name>
<evidence type="ECO:0000313" key="1">
    <source>
        <dbReference type="EMBL" id="MPM07846.1"/>
    </source>
</evidence>